<evidence type="ECO:0000313" key="5">
    <source>
        <dbReference type="EMBL" id="AFD05516.1"/>
    </source>
</evidence>
<protein>
    <recommendedName>
        <fullName evidence="2">Homoserine O-acetyltransferase</fullName>
        <shortName evidence="2">HAT</shortName>
        <ecNumber evidence="2">2.3.1.31</ecNumber>
    </recommendedName>
    <alternativeName>
        <fullName evidence="2">Homoserine transacetylase</fullName>
        <shortName evidence="2">HTA</shortName>
    </alternativeName>
</protein>
<comment type="pathway">
    <text evidence="2">Amino-acid biosynthesis; L-methionine biosynthesis via de novo pathway; O-acetyl-L-homoserine from L-homoserine: step 1/1.</text>
</comment>
<dbReference type="PIRSF" id="PIRSF000443">
    <property type="entry name" value="Homoser_Ac_trans"/>
    <property type="match status" value="1"/>
</dbReference>
<comment type="similarity">
    <text evidence="2">Belongs to the AB hydrolase superfamily. MetX family.</text>
</comment>
<evidence type="ECO:0000256" key="1">
    <source>
        <dbReference type="ARBA" id="ARBA00022679"/>
    </source>
</evidence>
<dbReference type="HAMAP" id="MF_00296">
    <property type="entry name" value="MetX_acyltransf"/>
    <property type="match status" value="1"/>
</dbReference>
<dbReference type="STRING" id="929556.Solca_0376"/>
<comment type="subcellular location">
    <subcellularLocation>
        <location evidence="2">Cytoplasm</location>
    </subcellularLocation>
</comment>
<dbReference type="GO" id="GO:0004792">
    <property type="term" value="F:thiosulfate-cyanide sulfurtransferase activity"/>
    <property type="evidence" value="ECO:0007669"/>
    <property type="project" value="InterPro"/>
</dbReference>
<keyword evidence="6" id="KW-1185">Reference proteome</keyword>
<evidence type="ECO:0000259" key="4">
    <source>
        <dbReference type="Pfam" id="PF00561"/>
    </source>
</evidence>
<keyword evidence="1 2" id="KW-0808">Transferase</keyword>
<evidence type="ECO:0000313" key="6">
    <source>
        <dbReference type="Proteomes" id="UP000007590"/>
    </source>
</evidence>
<keyword evidence="2" id="KW-0486">Methionine biosynthesis</keyword>
<gene>
    <name evidence="2" type="primary">metXA</name>
    <name evidence="5" type="ordered locus">Solca_0376</name>
</gene>
<dbReference type="OrthoDB" id="9800754at2"/>
<organism evidence="5 6">
    <name type="scientific">Solitalea canadensis (strain ATCC 29591 / DSM 3403 / JCM 21819 / LMG 8368 / NBRC 15130 / NCIMB 12057 / USAM 9D)</name>
    <name type="common">Flexibacter canadensis</name>
    <dbReference type="NCBI Taxonomy" id="929556"/>
    <lineage>
        <taxon>Bacteria</taxon>
        <taxon>Pseudomonadati</taxon>
        <taxon>Bacteroidota</taxon>
        <taxon>Sphingobacteriia</taxon>
        <taxon>Sphingobacteriales</taxon>
        <taxon>Sphingobacteriaceae</taxon>
        <taxon>Solitalea</taxon>
    </lineage>
</organism>
<feature type="active site" evidence="2 3">
    <location>
        <position position="317"/>
    </location>
</feature>
<feature type="active site" evidence="2 3">
    <location>
        <position position="288"/>
    </location>
</feature>
<dbReference type="eggNOG" id="COG2021">
    <property type="taxonomic scope" value="Bacteria"/>
</dbReference>
<dbReference type="PROSITE" id="PS00380">
    <property type="entry name" value="RHODANESE_1"/>
    <property type="match status" value="1"/>
</dbReference>
<dbReference type="InterPro" id="IPR000073">
    <property type="entry name" value="AB_hydrolase_1"/>
</dbReference>
<keyword evidence="2" id="KW-0963">Cytoplasm</keyword>
<keyword evidence="2" id="KW-0028">Amino-acid biosynthesis</keyword>
<dbReference type="AlphaFoldDB" id="H8KNZ4"/>
<dbReference type="HOGENOM" id="CLU_028760_1_2_10"/>
<dbReference type="EC" id="2.3.1.31" evidence="2"/>
<dbReference type="GO" id="GO:0009092">
    <property type="term" value="P:homoserine metabolic process"/>
    <property type="evidence" value="ECO:0007669"/>
    <property type="project" value="TreeGrafter"/>
</dbReference>
<dbReference type="UniPathway" id="UPA00051">
    <property type="reaction ID" value="UER00074"/>
</dbReference>
<dbReference type="InterPro" id="IPR008220">
    <property type="entry name" value="HAT_MetX-like"/>
</dbReference>
<dbReference type="KEGG" id="scn:Solca_0376"/>
<dbReference type="InterPro" id="IPR001307">
    <property type="entry name" value="Thiosulphate_STrfase_CS"/>
</dbReference>
<feature type="binding site" evidence="2">
    <location>
        <position position="318"/>
    </location>
    <ligand>
        <name>substrate</name>
    </ligand>
</feature>
<evidence type="ECO:0000256" key="2">
    <source>
        <dbReference type="HAMAP-Rule" id="MF_00296"/>
    </source>
</evidence>
<sequence length="340" mass="37850">MIRSFTYTNAFKLESGIVLPQLEIAYFSAGTINAEQTNVIWICHALTANADVSDWWNGIVGKGKVFDPDQHFIVCANILGSCYGTTGPLSVNPETGAPYFHTFPAVTTRDMARAHNLLRQHLGIRRINTAIGGSLGGQQAMEFAIEQPELIENLILIATNASHSPWGIAFNESQRLAIEADTTWKDNHPEAGLKGLKAARSLALLSYRHYDAYNITQKELDIDKTDEYKASSYQAYQGDKLVKRFNAFSYWALSKAMDSHNVGRNRESIQNALSQIKSRTLTIGISSDLLFPPVEQKFLAEHIPGANYIEIDSFFGHDGFLIEWEQLKTIINDFAAVTSN</sequence>
<reference evidence="5" key="1">
    <citation type="submission" date="2012-02" db="EMBL/GenBank/DDBJ databases">
        <title>The complete genome of Solitalea canadensis DSM 3403.</title>
        <authorList>
            <consortium name="US DOE Joint Genome Institute (JGI-PGF)"/>
            <person name="Lucas S."/>
            <person name="Copeland A."/>
            <person name="Lapidus A."/>
            <person name="Glavina del Rio T."/>
            <person name="Dalin E."/>
            <person name="Tice H."/>
            <person name="Bruce D."/>
            <person name="Goodwin L."/>
            <person name="Pitluck S."/>
            <person name="Peters L."/>
            <person name="Ovchinnikova G."/>
            <person name="Lu M."/>
            <person name="Kyrpides N."/>
            <person name="Mavromatis K."/>
            <person name="Ivanova N."/>
            <person name="Brettin T."/>
            <person name="Detter J.C."/>
            <person name="Han C."/>
            <person name="Larimer F."/>
            <person name="Land M."/>
            <person name="Hauser L."/>
            <person name="Markowitz V."/>
            <person name="Cheng J.-F."/>
            <person name="Hugenholtz P."/>
            <person name="Woyke T."/>
            <person name="Wu D."/>
            <person name="Spring S."/>
            <person name="Schroeder M."/>
            <person name="Kopitz M."/>
            <person name="Brambilla E."/>
            <person name="Klenk H.-P."/>
            <person name="Eisen J.A."/>
        </authorList>
    </citation>
    <scope>NUCLEOTIDE SEQUENCE</scope>
    <source>
        <strain evidence="5">DSM 3403</strain>
    </source>
</reference>
<name>H8KNZ4_SOLCM</name>
<dbReference type="Pfam" id="PF00561">
    <property type="entry name" value="Abhydrolase_1"/>
    <property type="match status" value="1"/>
</dbReference>
<keyword evidence="2" id="KW-0012">Acyltransferase</keyword>
<dbReference type="SUPFAM" id="SSF53474">
    <property type="entry name" value="alpha/beta-Hydrolases"/>
    <property type="match status" value="1"/>
</dbReference>
<dbReference type="GO" id="GO:0005737">
    <property type="term" value="C:cytoplasm"/>
    <property type="evidence" value="ECO:0007669"/>
    <property type="project" value="UniProtKB-SubCell"/>
</dbReference>
<feature type="domain" description="AB hydrolase-1" evidence="4">
    <location>
        <begin position="39"/>
        <end position="312"/>
    </location>
</feature>
<comment type="function">
    <text evidence="2">Transfers an acetyl group from acetyl-CoA to L-homoserine, forming acetyl-L-homoserine.</text>
</comment>
<evidence type="ECO:0000256" key="3">
    <source>
        <dbReference type="PIRSR" id="PIRSR000443-1"/>
    </source>
</evidence>
<dbReference type="PANTHER" id="PTHR32268:SF11">
    <property type="entry name" value="HOMOSERINE O-ACETYLTRANSFERASE"/>
    <property type="match status" value="1"/>
</dbReference>
<proteinExistence type="inferred from homology"/>
<dbReference type="PANTHER" id="PTHR32268">
    <property type="entry name" value="HOMOSERINE O-ACETYLTRANSFERASE"/>
    <property type="match status" value="1"/>
</dbReference>
<dbReference type="Proteomes" id="UP000007590">
    <property type="component" value="Chromosome"/>
</dbReference>
<dbReference type="GO" id="GO:0009086">
    <property type="term" value="P:methionine biosynthetic process"/>
    <property type="evidence" value="ECO:0007669"/>
    <property type="project" value="UniProtKB-UniRule"/>
</dbReference>
<dbReference type="Gene3D" id="3.40.50.1820">
    <property type="entry name" value="alpha/beta hydrolase"/>
    <property type="match status" value="1"/>
</dbReference>
<dbReference type="InterPro" id="IPR029058">
    <property type="entry name" value="AB_hydrolase_fold"/>
</dbReference>
<comment type="subunit">
    <text evidence="2">Homodimer.</text>
</comment>
<feature type="binding site" evidence="2">
    <location>
        <position position="200"/>
    </location>
    <ligand>
        <name>substrate</name>
    </ligand>
</feature>
<dbReference type="GO" id="GO:0004414">
    <property type="term" value="F:homoserine O-acetyltransferase activity"/>
    <property type="evidence" value="ECO:0007669"/>
    <property type="project" value="UniProtKB-UniRule"/>
</dbReference>
<comment type="catalytic activity">
    <reaction evidence="2">
        <text>L-homoserine + acetyl-CoA = O-acetyl-L-homoserine + CoA</text>
        <dbReference type="Rhea" id="RHEA:13701"/>
        <dbReference type="ChEBI" id="CHEBI:57287"/>
        <dbReference type="ChEBI" id="CHEBI:57288"/>
        <dbReference type="ChEBI" id="CHEBI:57476"/>
        <dbReference type="ChEBI" id="CHEBI:57716"/>
        <dbReference type="EC" id="2.3.1.31"/>
    </reaction>
</comment>
<comment type="caution">
    <text evidence="2">Lacks conserved residue(s) required for the propagation of feature annotation.</text>
</comment>
<dbReference type="RefSeq" id="WP_014678744.1">
    <property type="nucleotide sequence ID" value="NC_017770.1"/>
</dbReference>
<dbReference type="EMBL" id="CP003349">
    <property type="protein sequence ID" value="AFD05516.1"/>
    <property type="molecule type" value="Genomic_DNA"/>
</dbReference>
<feature type="active site" description="Nucleophile" evidence="2 3">
    <location>
        <position position="134"/>
    </location>
</feature>
<accession>H8KNZ4</accession>
<dbReference type="NCBIfam" id="TIGR01392">
    <property type="entry name" value="homoserO_Ac_trn"/>
    <property type="match status" value="1"/>
</dbReference>